<reference evidence="1 2" key="1">
    <citation type="submission" date="2019-08" db="EMBL/GenBank/DDBJ databases">
        <title>The genome sequence of a newly discovered highly antifungal drug resistant Aspergillus species, Aspergillus tanneri NIH 1004.</title>
        <authorList>
            <person name="Mounaud S."/>
            <person name="Singh I."/>
            <person name="Joardar V."/>
            <person name="Pakala S."/>
            <person name="Pakala S."/>
            <person name="Venepally P."/>
            <person name="Chung J.K."/>
            <person name="Losada L."/>
            <person name="Nierman W.C."/>
        </authorList>
    </citation>
    <scope>NUCLEOTIDE SEQUENCE [LARGE SCALE GENOMIC DNA]</scope>
    <source>
        <strain evidence="1 2">NIH1004</strain>
    </source>
</reference>
<comment type="caution">
    <text evidence="1">The sequence shown here is derived from an EMBL/GenBank/DDBJ whole genome shotgun (WGS) entry which is preliminary data.</text>
</comment>
<name>A0A5M9MEN4_9EURO</name>
<dbReference type="RefSeq" id="XP_033424796.1">
    <property type="nucleotide sequence ID" value="XM_033571481.1"/>
</dbReference>
<dbReference type="Proteomes" id="UP000324241">
    <property type="component" value="Unassembled WGS sequence"/>
</dbReference>
<gene>
    <name evidence="1" type="ORF">ATNIH1004_006854</name>
</gene>
<dbReference type="AlphaFoldDB" id="A0A5M9MEN4"/>
<dbReference type="SUPFAM" id="SSF54637">
    <property type="entry name" value="Thioesterase/thiol ester dehydrase-isomerase"/>
    <property type="match status" value="1"/>
</dbReference>
<dbReference type="CDD" id="cd03440">
    <property type="entry name" value="hot_dog"/>
    <property type="match status" value="1"/>
</dbReference>
<evidence type="ECO:0000313" key="1">
    <source>
        <dbReference type="EMBL" id="KAA8645435.1"/>
    </source>
</evidence>
<dbReference type="InterPro" id="IPR029069">
    <property type="entry name" value="HotDog_dom_sf"/>
</dbReference>
<dbReference type="Gene3D" id="3.10.129.10">
    <property type="entry name" value="Hotdog Thioesterase"/>
    <property type="match status" value="1"/>
</dbReference>
<organism evidence="1 2">
    <name type="scientific">Aspergillus tanneri</name>
    <dbReference type="NCBI Taxonomy" id="1220188"/>
    <lineage>
        <taxon>Eukaryota</taxon>
        <taxon>Fungi</taxon>
        <taxon>Dikarya</taxon>
        <taxon>Ascomycota</taxon>
        <taxon>Pezizomycotina</taxon>
        <taxon>Eurotiomycetes</taxon>
        <taxon>Eurotiomycetidae</taxon>
        <taxon>Eurotiales</taxon>
        <taxon>Aspergillaceae</taxon>
        <taxon>Aspergillus</taxon>
        <taxon>Aspergillus subgen. Circumdati</taxon>
    </lineage>
</organism>
<dbReference type="EMBL" id="QUQM01000007">
    <property type="protein sequence ID" value="KAA8645435.1"/>
    <property type="molecule type" value="Genomic_DNA"/>
</dbReference>
<dbReference type="OrthoDB" id="506431at2759"/>
<dbReference type="GeneID" id="54329556"/>
<proteinExistence type="predicted"/>
<dbReference type="VEuPathDB" id="FungiDB:EYZ11_009310"/>
<evidence type="ECO:0000313" key="2">
    <source>
        <dbReference type="Proteomes" id="UP000324241"/>
    </source>
</evidence>
<sequence length="168" mass="19449">MSRHFAARVTYQTVRTYQGQVHAYQASLLYDEAKDIPKRKLSVEPSQKLHSLLQGYNPNFQRHPLRMEADALIKLSPRQQMCYYDRKMFGGYFVLLLDRILVDCCRPAVTAYLNTSFAHSVPPDASIRLRAWPEKVEERKISFIVSIQIPRSKAGDLIDAIQANRFFV</sequence>
<accession>A0A5M9MEN4</accession>
<protein>
    <submittedName>
        <fullName evidence="1">Uncharacterized protein</fullName>
    </submittedName>
</protein>